<evidence type="ECO:0000256" key="1">
    <source>
        <dbReference type="SAM" id="Phobius"/>
    </source>
</evidence>
<dbReference type="Proteomes" id="UP000308705">
    <property type="component" value="Unassembled WGS sequence"/>
</dbReference>
<sequence>MTTEQHDSSVYEQIRATDRFQELRRRYRSWAFPMTVAFLVWYLLYVVLSAFARDFMAIKVLGNINVALIFGLLQFVSTFYISWAYARHSAAKLDPLADELRGEIEKVEK</sequence>
<reference evidence="2 3" key="1">
    <citation type="submission" date="2019-04" db="EMBL/GenBank/DDBJ databases">
        <title>Herbidospora sp. NEAU-GS14.nov., a novel actinomycete isolated from soil.</title>
        <authorList>
            <person name="Han L."/>
        </authorList>
    </citation>
    <scope>NUCLEOTIDE SEQUENCE [LARGE SCALE GENOMIC DNA]</scope>
    <source>
        <strain evidence="2 3">NEAU-GS14</strain>
    </source>
</reference>
<gene>
    <name evidence="2" type="ORF">FDA94_32335</name>
</gene>
<protein>
    <submittedName>
        <fullName evidence="2">DUF485 domain-containing protein</fullName>
    </submittedName>
</protein>
<dbReference type="InterPro" id="IPR007436">
    <property type="entry name" value="DUF485"/>
</dbReference>
<dbReference type="PANTHER" id="PTHR38441">
    <property type="entry name" value="INTEGRAL MEMBRANE PROTEIN-RELATED"/>
    <property type="match status" value="1"/>
</dbReference>
<dbReference type="EMBL" id="SZQA01000041">
    <property type="protein sequence ID" value="TKK83802.1"/>
    <property type="molecule type" value="Genomic_DNA"/>
</dbReference>
<dbReference type="AlphaFoldDB" id="A0A4U3M6B2"/>
<evidence type="ECO:0000313" key="3">
    <source>
        <dbReference type="Proteomes" id="UP000308705"/>
    </source>
</evidence>
<dbReference type="OrthoDB" id="3543412at2"/>
<name>A0A4U3M6B2_9ACTN</name>
<keyword evidence="3" id="KW-1185">Reference proteome</keyword>
<dbReference type="PANTHER" id="PTHR38441:SF1">
    <property type="entry name" value="MEMBRANE PROTEIN"/>
    <property type="match status" value="1"/>
</dbReference>
<feature type="transmembrane region" description="Helical" evidence="1">
    <location>
        <begin position="30"/>
        <end position="52"/>
    </location>
</feature>
<keyword evidence="1" id="KW-0812">Transmembrane</keyword>
<comment type="caution">
    <text evidence="2">The sequence shown here is derived from an EMBL/GenBank/DDBJ whole genome shotgun (WGS) entry which is preliminary data.</text>
</comment>
<keyword evidence="1" id="KW-0472">Membrane</keyword>
<dbReference type="RefSeq" id="WP_137250861.1">
    <property type="nucleotide sequence ID" value="NZ_SZQA01000041.1"/>
</dbReference>
<dbReference type="Pfam" id="PF04341">
    <property type="entry name" value="DUF485"/>
    <property type="match status" value="1"/>
</dbReference>
<keyword evidence="1" id="KW-1133">Transmembrane helix</keyword>
<organism evidence="2 3">
    <name type="scientific">Herbidospora galbida</name>
    <dbReference type="NCBI Taxonomy" id="2575442"/>
    <lineage>
        <taxon>Bacteria</taxon>
        <taxon>Bacillati</taxon>
        <taxon>Actinomycetota</taxon>
        <taxon>Actinomycetes</taxon>
        <taxon>Streptosporangiales</taxon>
        <taxon>Streptosporangiaceae</taxon>
        <taxon>Herbidospora</taxon>
    </lineage>
</organism>
<proteinExistence type="predicted"/>
<evidence type="ECO:0000313" key="2">
    <source>
        <dbReference type="EMBL" id="TKK83802.1"/>
    </source>
</evidence>
<feature type="transmembrane region" description="Helical" evidence="1">
    <location>
        <begin position="64"/>
        <end position="86"/>
    </location>
</feature>
<accession>A0A4U3M6B2</accession>